<keyword evidence="2" id="KW-0560">Oxidoreductase</keyword>
<dbReference type="SMART" id="SM00829">
    <property type="entry name" value="PKS_ER"/>
    <property type="match status" value="1"/>
</dbReference>
<evidence type="ECO:0000313" key="5">
    <source>
        <dbReference type="Proteomes" id="UP000682739"/>
    </source>
</evidence>
<keyword evidence="1" id="KW-0521">NADP</keyword>
<feature type="domain" description="Enoyl reductase (ER)" evidence="3">
    <location>
        <begin position="17"/>
        <end position="329"/>
    </location>
</feature>
<evidence type="ECO:0000313" key="4">
    <source>
        <dbReference type="EMBL" id="QTH64377.1"/>
    </source>
</evidence>
<dbReference type="PANTHER" id="PTHR48106">
    <property type="entry name" value="QUINONE OXIDOREDUCTASE PIG3-RELATED"/>
    <property type="match status" value="1"/>
</dbReference>
<dbReference type="GO" id="GO:0070402">
    <property type="term" value="F:NADPH binding"/>
    <property type="evidence" value="ECO:0007669"/>
    <property type="project" value="TreeGrafter"/>
</dbReference>
<evidence type="ECO:0000259" key="3">
    <source>
        <dbReference type="SMART" id="SM00829"/>
    </source>
</evidence>
<sequence length="334" mass="35925">MTIPLKMKAIALPSPSGDFTLIEVTVDVPQRVAGQHLIKVEAVGLNPVDAKLARSGVEGWQYPHIMGFDAVGTVVECDDGNPLGPGKRVMIHASLTSQGVLSEYISVPSHALIEIPDSVSNSTAATVPCAGLTAYLSIERLDLKEDQTLLIEGGSGSVGQFAIQMAHYLGYRVITTASPDKFAYLRSLGAEHVIDYKAQDIVEQIMAITMDRGVDAVLDTIGGEVTSRCVKVLKFAGSIACLVEYQPIDYKLLFKKAPQLISISLGGAWLSNDMCAQLKMAFIGNKMMNCIGKGDFKVPKVLPVPFEADAISDALQRQFDGHVFGKQVVMLKQS</sequence>
<gene>
    <name evidence="4" type="ORF">J1N51_02500</name>
</gene>
<dbReference type="Pfam" id="PF08240">
    <property type="entry name" value="ADH_N"/>
    <property type="match status" value="1"/>
</dbReference>
<dbReference type="InterPro" id="IPR013149">
    <property type="entry name" value="ADH-like_C"/>
</dbReference>
<dbReference type="SUPFAM" id="SSF51735">
    <property type="entry name" value="NAD(P)-binding Rossmann-fold domains"/>
    <property type="match status" value="1"/>
</dbReference>
<dbReference type="AlphaFoldDB" id="A0A975HIM2"/>
<name>A0A975HIM2_9GAMM</name>
<dbReference type="Pfam" id="PF00107">
    <property type="entry name" value="ADH_zinc_N"/>
    <property type="match status" value="1"/>
</dbReference>
<dbReference type="GO" id="GO:0016651">
    <property type="term" value="F:oxidoreductase activity, acting on NAD(P)H"/>
    <property type="evidence" value="ECO:0007669"/>
    <property type="project" value="TreeGrafter"/>
</dbReference>
<reference evidence="4" key="1">
    <citation type="submission" date="2021-03" db="EMBL/GenBank/DDBJ databases">
        <title>Description of Psychrosphaera ytuae sp. nov. isolated from deep sea sediment of South China Sea.</title>
        <authorList>
            <person name="Zhang J."/>
            <person name="Xu X.-D."/>
        </authorList>
    </citation>
    <scope>NUCLEOTIDE SEQUENCE</scope>
    <source>
        <strain evidence="4">MTZ26</strain>
    </source>
</reference>
<dbReference type="RefSeq" id="WP_208832432.1">
    <property type="nucleotide sequence ID" value="NZ_CP072110.1"/>
</dbReference>
<evidence type="ECO:0000256" key="2">
    <source>
        <dbReference type="ARBA" id="ARBA00023002"/>
    </source>
</evidence>
<proteinExistence type="predicted"/>
<dbReference type="InterPro" id="IPR011032">
    <property type="entry name" value="GroES-like_sf"/>
</dbReference>
<accession>A0A975HIM2</accession>
<dbReference type="EMBL" id="CP072110">
    <property type="protein sequence ID" value="QTH64377.1"/>
    <property type="molecule type" value="Genomic_DNA"/>
</dbReference>
<evidence type="ECO:0000256" key="1">
    <source>
        <dbReference type="ARBA" id="ARBA00022857"/>
    </source>
</evidence>
<dbReference type="InterPro" id="IPR036291">
    <property type="entry name" value="NAD(P)-bd_dom_sf"/>
</dbReference>
<dbReference type="Proteomes" id="UP000682739">
    <property type="component" value="Chromosome"/>
</dbReference>
<dbReference type="InterPro" id="IPR020843">
    <property type="entry name" value="ER"/>
</dbReference>
<dbReference type="Gene3D" id="3.90.180.10">
    <property type="entry name" value="Medium-chain alcohol dehydrogenases, catalytic domain"/>
    <property type="match status" value="1"/>
</dbReference>
<dbReference type="SUPFAM" id="SSF50129">
    <property type="entry name" value="GroES-like"/>
    <property type="match status" value="1"/>
</dbReference>
<dbReference type="KEGG" id="psym:J1N51_02500"/>
<dbReference type="InterPro" id="IPR013154">
    <property type="entry name" value="ADH-like_N"/>
</dbReference>
<keyword evidence="5" id="KW-1185">Reference proteome</keyword>
<dbReference type="Gene3D" id="3.40.50.720">
    <property type="entry name" value="NAD(P)-binding Rossmann-like Domain"/>
    <property type="match status" value="1"/>
</dbReference>
<protein>
    <submittedName>
        <fullName evidence="4">Zinc-binding dehydrogenase</fullName>
    </submittedName>
</protein>
<organism evidence="4 5">
    <name type="scientific">Psychrosphaera ytuae</name>
    <dbReference type="NCBI Taxonomy" id="2820710"/>
    <lineage>
        <taxon>Bacteria</taxon>
        <taxon>Pseudomonadati</taxon>
        <taxon>Pseudomonadota</taxon>
        <taxon>Gammaproteobacteria</taxon>
        <taxon>Alteromonadales</taxon>
        <taxon>Pseudoalteromonadaceae</taxon>
        <taxon>Psychrosphaera</taxon>
    </lineage>
</organism>